<organism evidence="1 2">
    <name type="scientific">Caldibacillus debilis</name>
    <dbReference type="NCBI Taxonomy" id="301148"/>
    <lineage>
        <taxon>Bacteria</taxon>
        <taxon>Bacillati</taxon>
        <taxon>Bacillota</taxon>
        <taxon>Bacilli</taxon>
        <taxon>Bacillales</taxon>
        <taxon>Bacillaceae</taxon>
        <taxon>Caldibacillus</taxon>
    </lineage>
</organism>
<protein>
    <submittedName>
        <fullName evidence="1">Uncharacterized protein</fullName>
    </submittedName>
</protein>
<name>A0A150LFZ8_9BACI</name>
<dbReference type="STRING" id="301148.B4135_3270"/>
<gene>
    <name evidence="1" type="ORF">B4135_3270</name>
</gene>
<proteinExistence type="predicted"/>
<accession>A0A150LFZ8</accession>
<sequence length="38" mass="4464">MEKNGRTGRKTDYFPDHSGDPRFIRIGFRKKIRAVANK</sequence>
<evidence type="ECO:0000313" key="1">
    <source>
        <dbReference type="EMBL" id="KYD11155.1"/>
    </source>
</evidence>
<dbReference type="Proteomes" id="UP000075683">
    <property type="component" value="Unassembled WGS sequence"/>
</dbReference>
<dbReference type="AlphaFoldDB" id="A0A150LFZ8"/>
<reference evidence="1 2" key="1">
    <citation type="submission" date="2016-01" db="EMBL/GenBank/DDBJ databases">
        <title>Draft Genome Sequences of Seven Thermophilic Sporeformers Isolated from Foods.</title>
        <authorList>
            <person name="Berendsen E.M."/>
            <person name="Wells-Bennik M.H."/>
            <person name="Krawcyk A.O."/>
            <person name="De Jong A."/>
            <person name="Holsappel S."/>
            <person name="Eijlander R.T."/>
            <person name="Kuipers O.P."/>
        </authorList>
    </citation>
    <scope>NUCLEOTIDE SEQUENCE [LARGE SCALE GENOMIC DNA]</scope>
    <source>
        <strain evidence="1 2">B4135</strain>
    </source>
</reference>
<evidence type="ECO:0000313" key="2">
    <source>
        <dbReference type="Proteomes" id="UP000075683"/>
    </source>
</evidence>
<dbReference type="EMBL" id="LQYT01000113">
    <property type="protein sequence ID" value="KYD11155.1"/>
    <property type="molecule type" value="Genomic_DNA"/>
</dbReference>
<comment type="caution">
    <text evidence="1">The sequence shown here is derived from an EMBL/GenBank/DDBJ whole genome shotgun (WGS) entry which is preliminary data.</text>
</comment>